<dbReference type="Gene3D" id="3.60.10.10">
    <property type="entry name" value="Endonuclease/exonuclease/phosphatase"/>
    <property type="match status" value="1"/>
</dbReference>
<name>A0A0N5CIY2_STREA</name>
<accession>A0A0N5CIY2</accession>
<dbReference type="Proteomes" id="UP000046392">
    <property type="component" value="Unplaced"/>
</dbReference>
<dbReference type="WBParaSite" id="SPAL_0001778700.1">
    <property type="protein sequence ID" value="SPAL_0001778700.1"/>
    <property type="gene ID" value="SPAL_0001778700"/>
</dbReference>
<proteinExistence type="predicted"/>
<dbReference type="InterPro" id="IPR036691">
    <property type="entry name" value="Endo/exonu/phosph_ase_sf"/>
</dbReference>
<organism evidence="1 2">
    <name type="scientific">Strongyloides papillosus</name>
    <name type="common">Intestinal threadworm</name>
    <dbReference type="NCBI Taxonomy" id="174720"/>
    <lineage>
        <taxon>Eukaryota</taxon>
        <taxon>Metazoa</taxon>
        <taxon>Ecdysozoa</taxon>
        <taxon>Nematoda</taxon>
        <taxon>Chromadorea</taxon>
        <taxon>Rhabditida</taxon>
        <taxon>Tylenchina</taxon>
        <taxon>Panagrolaimomorpha</taxon>
        <taxon>Strongyloidoidea</taxon>
        <taxon>Strongyloididae</taxon>
        <taxon>Strongyloides</taxon>
    </lineage>
</organism>
<sequence length="170" mass="19824">MVCYMQTSSSQDSKVEEVYDQMKEIMSGFKKLYPLSRNNIIIGGDFNAKIKCTIRRGKFSNSAHLENNERGTKLELWTESENLSITNRLVIKKTGELDYFLIHSAKRASFIDTRKIKRFNIRSDHKPLLLKVKFGKQDTKQYSTRKKPRIFSLDELNQDIINKTNNKALI</sequence>
<evidence type="ECO:0000313" key="1">
    <source>
        <dbReference type="Proteomes" id="UP000046392"/>
    </source>
</evidence>
<keyword evidence="1" id="KW-1185">Reference proteome</keyword>
<reference evidence="2" key="1">
    <citation type="submission" date="2017-02" db="UniProtKB">
        <authorList>
            <consortium name="WormBaseParasite"/>
        </authorList>
    </citation>
    <scope>IDENTIFICATION</scope>
</reference>
<protein>
    <submittedName>
        <fullName evidence="2">Endo/exonuclease/phosphatase domain-containing protein</fullName>
    </submittedName>
</protein>
<dbReference type="SUPFAM" id="SSF56219">
    <property type="entry name" value="DNase I-like"/>
    <property type="match status" value="1"/>
</dbReference>
<dbReference type="AlphaFoldDB" id="A0A0N5CIY2"/>
<evidence type="ECO:0000313" key="2">
    <source>
        <dbReference type="WBParaSite" id="SPAL_0001778700.1"/>
    </source>
</evidence>